<evidence type="ECO:0000256" key="10">
    <source>
        <dbReference type="ARBA" id="ARBA00023004"/>
    </source>
</evidence>
<keyword evidence="7" id="KW-0256">Endoplasmic reticulum</keyword>
<dbReference type="OrthoDB" id="1470350at2759"/>
<evidence type="ECO:0000256" key="2">
    <source>
        <dbReference type="ARBA" id="ARBA00004174"/>
    </source>
</evidence>
<dbReference type="InterPro" id="IPR036396">
    <property type="entry name" value="Cyt_P450_sf"/>
</dbReference>
<comment type="cofactor">
    <cofactor evidence="1">
        <name>heme</name>
        <dbReference type="ChEBI" id="CHEBI:30413"/>
    </cofactor>
</comment>
<accession>A0A9C6XQ65</accession>
<gene>
    <name evidence="14" type="primary">LOC113208520</name>
</gene>
<evidence type="ECO:0000313" key="14">
    <source>
        <dbReference type="RefSeq" id="XP_052127362.1"/>
    </source>
</evidence>
<keyword evidence="10" id="KW-0408">Iron</keyword>
<dbReference type="PANTHER" id="PTHR24291:SF189">
    <property type="entry name" value="CYTOCHROME P450 4C3-RELATED"/>
    <property type="match status" value="1"/>
</dbReference>
<evidence type="ECO:0000256" key="3">
    <source>
        <dbReference type="ARBA" id="ARBA00004406"/>
    </source>
</evidence>
<dbReference type="GO" id="GO:0005506">
    <property type="term" value="F:iron ion binding"/>
    <property type="evidence" value="ECO:0007669"/>
    <property type="project" value="InterPro"/>
</dbReference>
<keyword evidence="6" id="KW-0479">Metal-binding</keyword>
<evidence type="ECO:0000256" key="6">
    <source>
        <dbReference type="ARBA" id="ARBA00022723"/>
    </source>
</evidence>
<keyword evidence="8" id="KW-0492">Microsome</keyword>
<dbReference type="Pfam" id="PF00067">
    <property type="entry name" value="p450"/>
    <property type="match status" value="1"/>
</dbReference>
<dbReference type="RefSeq" id="XP_052127362.1">
    <property type="nucleotide sequence ID" value="XM_052271402.1"/>
</dbReference>
<dbReference type="GO" id="GO:0016705">
    <property type="term" value="F:oxidoreductase activity, acting on paired donors, with incorporation or reduction of molecular oxygen"/>
    <property type="evidence" value="ECO:0007669"/>
    <property type="project" value="InterPro"/>
</dbReference>
<dbReference type="Gene3D" id="1.10.630.10">
    <property type="entry name" value="Cytochrome P450"/>
    <property type="match status" value="1"/>
</dbReference>
<sequence>MDVLIVLLGGFLLLILTTLALKRKAFVDKINALPGPPSVPILGHLLYITKHNFEALAAAIEQQTKYPNGFKFWMFCFPYVFLNTVESVEAVLSSVHHIDKSPDYSTLHPWLRFGLLTSTGAKWHARRRLLTPTFHFRILDQFLPAVNEYDLKLFYHPSGQKFAMMEMKCIIAHMLIKLRFLEAYPGYKPELTGELILKSKNEQVLLRVEQRH</sequence>
<reference evidence="14" key="1">
    <citation type="submission" date="2025-08" db="UniProtKB">
        <authorList>
            <consortium name="RefSeq"/>
        </authorList>
    </citation>
    <scope>IDENTIFICATION</scope>
    <source>
        <tissue evidence="14">Whole organism</tissue>
    </source>
</reference>
<proteinExistence type="inferred from homology"/>
<keyword evidence="5" id="KW-0349">Heme</keyword>
<evidence type="ECO:0000256" key="12">
    <source>
        <dbReference type="ARBA" id="ARBA00023136"/>
    </source>
</evidence>
<dbReference type="InterPro" id="IPR001128">
    <property type="entry name" value="Cyt_P450"/>
</dbReference>
<name>A0A9C6XQ65_FRAOC</name>
<evidence type="ECO:0000256" key="9">
    <source>
        <dbReference type="ARBA" id="ARBA00023002"/>
    </source>
</evidence>
<dbReference type="GeneID" id="113208520"/>
<evidence type="ECO:0000256" key="1">
    <source>
        <dbReference type="ARBA" id="ARBA00001971"/>
    </source>
</evidence>
<dbReference type="GO" id="GO:0005789">
    <property type="term" value="C:endoplasmic reticulum membrane"/>
    <property type="evidence" value="ECO:0007669"/>
    <property type="project" value="UniProtKB-SubCell"/>
</dbReference>
<evidence type="ECO:0000256" key="7">
    <source>
        <dbReference type="ARBA" id="ARBA00022824"/>
    </source>
</evidence>
<organism evidence="13 14">
    <name type="scientific">Frankliniella occidentalis</name>
    <name type="common">Western flower thrips</name>
    <name type="synonym">Euthrips occidentalis</name>
    <dbReference type="NCBI Taxonomy" id="133901"/>
    <lineage>
        <taxon>Eukaryota</taxon>
        <taxon>Metazoa</taxon>
        <taxon>Ecdysozoa</taxon>
        <taxon>Arthropoda</taxon>
        <taxon>Hexapoda</taxon>
        <taxon>Insecta</taxon>
        <taxon>Pterygota</taxon>
        <taxon>Neoptera</taxon>
        <taxon>Paraneoptera</taxon>
        <taxon>Thysanoptera</taxon>
        <taxon>Terebrantia</taxon>
        <taxon>Thripoidea</taxon>
        <taxon>Thripidae</taxon>
        <taxon>Frankliniella</taxon>
    </lineage>
</organism>
<comment type="similarity">
    <text evidence="4">Belongs to the cytochrome P450 family.</text>
</comment>
<evidence type="ECO:0000256" key="11">
    <source>
        <dbReference type="ARBA" id="ARBA00023033"/>
    </source>
</evidence>
<evidence type="ECO:0000256" key="5">
    <source>
        <dbReference type="ARBA" id="ARBA00022617"/>
    </source>
</evidence>
<keyword evidence="13" id="KW-1185">Reference proteome</keyword>
<dbReference type="GO" id="GO:0020037">
    <property type="term" value="F:heme binding"/>
    <property type="evidence" value="ECO:0007669"/>
    <property type="project" value="InterPro"/>
</dbReference>
<keyword evidence="11" id="KW-0503">Monooxygenase</keyword>
<dbReference type="GO" id="GO:0004497">
    <property type="term" value="F:monooxygenase activity"/>
    <property type="evidence" value="ECO:0007669"/>
    <property type="project" value="UniProtKB-KW"/>
</dbReference>
<comment type="subcellular location">
    <subcellularLocation>
        <location evidence="3">Endoplasmic reticulum membrane</location>
        <topology evidence="3">Peripheral membrane protein</topology>
    </subcellularLocation>
    <subcellularLocation>
        <location evidence="2">Microsome membrane</location>
        <topology evidence="2">Peripheral membrane protein</topology>
    </subcellularLocation>
</comment>
<dbReference type="PANTHER" id="PTHR24291">
    <property type="entry name" value="CYTOCHROME P450 FAMILY 4"/>
    <property type="match status" value="1"/>
</dbReference>
<protein>
    <submittedName>
        <fullName evidence="14">Cytochrome P450 4c3-like</fullName>
    </submittedName>
</protein>
<dbReference type="SUPFAM" id="SSF48264">
    <property type="entry name" value="Cytochrome P450"/>
    <property type="match status" value="1"/>
</dbReference>
<evidence type="ECO:0000256" key="4">
    <source>
        <dbReference type="ARBA" id="ARBA00010617"/>
    </source>
</evidence>
<dbReference type="Proteomes" id="UP000504606">
    <property type="component" value="Unplaced"/>
</dbReference>
<dbReference type="InterPro" id="IPR050196">
    <property type="entry name" value="Cytochrome_P450_Monoox"/>
</dbReference>
<dbReference type="AlphaFoldDB" id="A0A9C6XQ65"/>
<evidence type="ECO:0000313" key="13">
    <source>
        <dbReference type="Proteomes" id="UP000504606"/>
    </source>
</evidence>
<evidence type="ECO:0000256" key="8">
    <source>
        <dbReference type="ARBA" id="ARBA00022848"/>
    </source>
</evidence>
<dbReference type="KEGG" id="foc:113208520"/>
<keyword evidence="9" id="KW-0560">Oxidoreductase</keyword>
<keyword evidence="12" id="KW-0472">Membrane</keyword>